<keyword evidence="6 9" id="KW-1133">Transmembrane helix</keyword>
<keyword evidence="3" id="KW-0813">Transport</keyword>
<name>A0ABC9E1L8_9POAL</name>
<dbReference type="EMBL" id="OZ075145">
    <property type="protein sequence ID" value="CAL5048822.1"/>
    <property type="molecule type" value="Genomic_DNA"/>
</dbReference>
<keyword evidence="5" id="KW-0029">Amino-acid transport</keyword>
<organism evidence="10 11">
    <name type="scientific">Urochloa decumbens</name>
    <dbReference type="NCBI Taxonomy" id="240449"/>
    <lineage>
        <taxon>Eukaryota</taxon>
        <taxon>Viridiplantae</taxon>
        <taxon>Streptophyta</taxon>
        <taxon>Embryophyta</taxon>
        <taxon>Tracheophyta</taxon>
        <taxon>Spermatophyta</taxon>
        <taxon>Magnoliopsida</taxon>
        <taxon>Liliopsida</taxon>
        <taxon>Poales</taxon>
        <taxon>Poaceae</taxon>
        <taxon>PACMAD clade</taxon>
        <taxon>Panicoideae</taxon>
        <taxon>Panicodae</taxon>
        <taxon>Paniceae</taxon>
        <taxon>Melinidinae</taxon>
        <taxon>Urochloa</taxon>
    </lineage>
</organism>
<evidence type="ECO:0000256" key="2">
    <source>
        <dbReference type="ARBA" id="ARBA00009977"/>
    </source>
</evidence>
<evidence type="ECO:0000256" key="3">
    <source>
        <dbReference type="ARBA" id="ARBA00022448"/>
    </source>
</evidence>
<evidence type="ECO:0000256" key="9">
    <source>
        <dbReference type="SAM" id="Phobius"/>
    </source>
</evidence>
<comment type="similarity">
    <text evidence="2">Belongs to the GLUTAMINE DUMPER 1 (TC 9.B.60) family.</text>
</comment>
<evidence type="ECO:0000256" key="4">
    <source>
        <dbReference type="ARBA" id="ARBA00022692"/>
    </source>
</evidence>
<evidence type="ECO:0000256" key="5">
    <source>
        <dbReference type="ARBA" id="ARBA00022970"/>
    </source>
</evidence>
<comment type="subcellular location">
    <subcellularLocation>
        <location evidence="1">Membrane</location>
        <topology evidence="1">Single-pass membrane protein</topology>
    </subcellularLocation>
</comment>
<dbReference type="PANTHER" id="PTHR33228">
    <property type="entry name" value="PROTEIN GLUTAMINE DUMPER 4-RELATED"/>
    <property type="match status" value="1"/>
</dbReference>
<feature type="compositionally biased region" description="Gly residues" evidence="8">
    <location>
        <begin position="8"/>
        <end position="24"/>
    </location>
</feature>
<feature type="transmembrane region" description="Helical" evidence="9">
    <location>
        <begin position="36"/>
        <end position="57"/>
    </location>
</feature>
<dbReference type="GO" id="GO:0080143">
    <property type="term" value="P:regulation of amino acid export"/>
    <property type="evidence" value="ECO:0007669"/>
    <property type="project" value="UniProtKB-ARBA"/>
</dbReference>
<sequence>MRPEPDRGGGGGGVAAGPMPGGGVRHPSLWRTPTPYLFLGVAAMMAVIVVALLVLLCTRRRNPSSRQLEDAADGGGDKAASVGGVLVPLDREPCRVVVIMAGDRAPSFLASAKPLALDTTGGGAAAAV</sequence>
<evidence type="ECO:0000256" key="6">
    <source>
        <dbReference type="ARBA" id="ARBA00022989"/>
    </source>
</evidence>
<gene>
    <name evidence="10" type="ORF">URODEC1_LOCUS90652</name>
</gene>
<proteinExistence type="inferred from homology"/>
<dbReference type="PANTHER" id="PTHR33228:SF49">
    <property type="entry name" value="PROTEIN GLUTAMINE DUMPER 5"/>
    <property type="match status" value="1"/>
</dbReference>
<evidence type="ECO:0000313" key="11">
    <source>
        <dbReference type="Proteomes" id="UP001497457"/>
    </source>
</evidence>
<evidence type="ECO:0000256" key="7">
    <source>
        <dbReference type="ARBA" id="ARBA00023136"/>
    </source>
</evidence>
<dbReference type="Proteomes" id="UP001497457">
    <property type="component" value="Chromosome 35b"/>
</dbReference>
<reference evidence="10" key="1">
    <citation type="submission" date="2024-10" db="EMBL/GenBank/DDBJ databases">
        <authorList>
            <person name="Ryan C."/>
        </authorList>
    </citation>
    <scope>NUCLEOTIDE SEQUENCE [LARGE SCALE GENOMIC DNA]</scope>
</reference>
<feature type="region of interest" description="Disordered" evidence="8">
    <location>
        <begin position="1"/>
        <end position="26"/>
    </location>
</feature>
<accession>A0ABC9E1L8</accession>
<evidence type="ECO:0000313" key="10">
    <source>
        <dbReference type="EMBL" id="CAL5048822.1"/>
    </source>
</evidence>
<keyword evidence="11" id="KW-1185">Reference proteome</keyword>
<keyword evidence="7 9" id="KW-0472">Membrane</keyword>
<evidence type="ECO:0000256" key="8">
    <source>
        <dbReference type="SAM" id="MobiDB-lite"/>
    </source>
</evidence>
<dbReference type="GO" id="GO:0006865">
    <property type="term" value="P:amino acid transport"/>
    <property type="evidence" value="ECO:0007669"/>
    <property type="project" value="UniProtKB-KW"/>
</dbReference>
<protein>
    <submittedName>
        <fullName evidence="10">Uncharacterized protein</fullName>
    </submittedName>
</protein>
<dbReference type="GO" id="GO:0016020">
    <property type="term" value="C:membrane"/>
    <property type="evidence" value="ECO:0007669"/>
    <property type="project" value="UniProtKB-SubCell"/>
</dbReference>
<dbReference type="AlphaFoldDB" id="A0ABC9E1L8"/>
<keyword evidence="4 9" id="KW-0812">Transmembrane</keyword>
<evidence type="ECO:0000256" key="1">
    <source>
        <dbReference type="ARBA" id="ARBA00004167"/>
    </source>
</evidence>
<dbReference type="InterPro" id="IPR040359">
    <property type="entry name" value="GDU"/>
</dbReference>